<dbReference type="AlphaFoldDB" id="A0AAV4QTV7"/>
<dbReference type="Proteomes" id="UP001054837">
    <property type="component" value="Unassembled WGS sequence"/>
</dbReference>
<dbReference type="EMBL" id="BPLQ01005104">
    <property type="protein sequence ID" value="GIY12694.1"/>
    <property type="molecule type" value="Genomic_DNA"/>
</dbReference>
<evidence type="ECO:0000313" key="2">
    <source>
        <dbReference type="Proteomes" id="UP001054837"/>
    </source>
</evidence>
<keyword evidence="2" id="KW-1185">Reference proteome</keyword>
<organism evidence="1 2">
    <name type="scientific">Caerostris darwini</name>
    <dbReference type="NCBI Taxonomy" id="1538125"/>
    <lineage>
        <taxon>Eukaryota</taxon>
        <taxon>Metazoa</taxon>
        <taxon>Ecdysozoa</taxon>
        <taxon>Arthropoda</taxon>
        <taxon>Chelicerata</taxon>
        <taxon>Arachnida</taxon>
        <taxon>Araneae</taxon>
        <taxon>Araneomorphae</taxon>
        <taxon>Entelegynae</taxon>
        <taxon>Araneoidea</taxon>
        <taxon>Araneidae</taxon>
        <taxon>Caerostris</taxon>
    </lineage>
</organism>
<proteinExistence type="predicted"/>
<comment type="caution">
    <text evidence="1">The sequence shown here is derived from an EMBL/GenBank/DDBJ whole genome shotgun (WGS) entry which is preliminary data.</text>
</comment>
<sequence length="116" mass="12955">MVTSGAGNSVLVNPNHLAKTQRTYLFEAPVHVLYFFSGELGAPAQFIKIVVTCRRIVPSVSLVTLHGLPSFRALARSRIPSRGRTAGSETFLQRERNKFLLPTPRVAHRMIVKRPF</sequence>
<evidence type="ECO:0000313" key="1">
    <source>
        <dbReference type="EMBL" id="GIY12694.1"/>
    </source>
</evidence>
<accession>A0AAV4QTV7</accession>
<protein>
    <submittedName>
        <fullName evidence="1">Uncharacterized protein</fullName>
    </submittedName>
</protein>
<gene>
    <name evidence="1" type="ORF">CDAR_306901</name>
</gene>
<reference evidence="1 2" key="1">
    <citation type="submission" date="2021-06" db="EMBL/GenBank/DDBJ databases">
        <title>Caerostris darwini draft genome.</title>
        <authorList>
            <person name="Kono N."/>
            <person name="Arakawa K."/>
        </authorList>
    </citation>
    <scope>NUCLEOTIDE SEQUENCE [LARGE SCALE GENOMIC DNA]</scope>
</reference>
<name>A0AAV4QTV7_9ARAC</name>